<reference evidence="2 3" key="1">
    <citation type="journal article" date="2024" name="Int. J. Syst. Evol. Microbiol.">
        <title>Lacrimispora brassicae sp. nov. isolated from fermented cabbage, and proposal of Clostridium indicum Gundawar et al. 2019 and Clostridium methoxybenzovorans Mechichi et al. 1999 as heterotypic synonyms of Lacrimispora amygdalina (Parshina et al. 2003) Haas and Blanchard 2020 and Lacrimispora indolis (McClung and McCoy 1957) Haas and Blanchard 2020, respectively.</title>
        <authorList>
            <person name="Kobayashi H."/>
            <person name="Tanizawa Y."/>
            <person name="Sakamoto M."/>
            <person name="Ohkuma M."/>
            <person name="Tohno M."/>
        </authorList>
    </citation>
    <scope>NUCLEOTIDE SEQUENCE [LARGE SCALE GENOMIC DNA]</scope>
    <source>
        <strain evidence="2 3">DSM 12857</strain>
    </source>
</reference>
<dbReference type="CDD" id="cd18809">
    <property type="entry name" value="SF1_C_RecD"/>
    <property type="match status" value="1"/>
</dbReference>
<evidence type="ECO:0000313" key="3">
    <source>
        <dbReference type="Proteomes" id="UP001419084"/>
    </source>
</evidence>
<feature type="domain" description="AAA+ ATPase" evidence="1">
    <location>
        <begin position="111"/>
        <end position="311"/>
    </location>
</feature>
<dbReference type="RefSeq" id="WP_346064517.1">
    <property type="nucleotide sequence ID" value="NZ_BRPJ01000007.1"/>
</dbReference>
<dbReference type="Gene3D" id="3.40.50.300">
    <property type="entry name" value="P-loop containing nucleotide triphosphate hydrolases"/>
    <property type="match status" value="2"/>
</dbReference>
<name>A0ABQ5M1I5_9FIRM</name>
<keyword evidence="3" id="KW-1185">Reference proteome</keyword>
<dbReference type="SMART" id="SM00382">
    <property type="entry name" value="AAA"/>
    <property type="match status" value="1"/>
</dbReference>
<dbReference type="InterPro" id="IPR050534">
    <property type="entry name" value="Coronavir_polyprotein_1ab"/>
</dbReference>
<organism evidence="2 3">
    <name type="scientific">Lacrimispora amygdalina</name>
    <dbReference type="NCBI Taxonomy" id="253257"/>
    <lineage>
        <taxon>Bacteria</taxon>
        <taxon>Bacillati</taxon>
        <taxon>Bacillota</taxon>
        <taxon>Clostridia</taxon>
        <taxon>Lachnospirales</taxon>
        <taxon>Lachnospiraceae</taxon>
        <taxon>Lacrimispora</taxon>
    </lineage>
</organism>
<evidence type="ECO:0000259" key="1">
    <source>
        <dbReference type="SMART" id="SM00382"/>
    </source>
</evidence>
<dbReference type="Pfam" id="PF13538">
    <property type="entry name" value="UvrD_C_2"/>
    <property type="match status" value="1"/>
</dbReference>
<proteinExistence type="predicted"/>
<dbReference type="PANTHER" id="PTHR43788">
    <property type="entry name" value="DNA2/NAM7 HELICASE FAMILY MEMBER"/>
    <property type="match status" value="1"/>
</dbReference>
<evidence type="ECO:0000313" key="2">
    <source>
        <dbReference type="EMBL" id="GLB28474.1"/>
    </source>
</evidence>
<dbReference type="SUPFAM" id="SSF52540">
    <property type="entry name" value="P-loop containing nucleoside triphosphate hydrolases"/>
    <property type="match status" value="2"/>
</dbReference>
<dbReference type="EMBL" id="BRPJ01000007">
    <property type="protein sequence ID" value="GLB28474.1"/>
    <property type="molecule type" value="Genomic_DNA"/>
</dbReference>
<accession>A0ABQ5M1I5</accession>
<dbReference type="Pfam" id="PF13604">
    <property type="entry name" value="AAA_30"/>
    <property type="match status" value="1"/>
</dbReference>
<sequence>MRNNTEINGRLFTPIGEAKERFGDDIESLVAAYYNALYYKHRQNSKLVIENSHIFINEYKDDVRYIIAELSKLSKCGIQNYSSAVRAWLNEPNNGVDCEQKKDTLTQMFDKSKVALVYGSAGTGKSTLINHIAQFFDKNKKLFLAHTNPAVENLKRRVKASECKFSTITKFLKSTGIGQDYDIIFVDECSTVSNSNMRGILESLFANIDEDGHKLLVLVGDTYQIDSIEFGNWFDIARKFVPNASVCELTTPWRSTDEGLLKLWERVRRMDGKGPDAVLEVLTRQEYTTNLDDSIFSAVGDDEIILCLNYDGLYGINNINRFLQESNASTTVTWGIQQYKVNDPILFNDSDRFTPVIYNNMKGRIAGIEVLDKGTVTECIQFDVELDKVLMGTDAFGQSFQLLPNAPSGNSVIRFTVTKSKSADEDNPRGRYSKEDIVPFQIAYAVSIHKAQGLEYDSVKIVITDEIEELITHNIFYTAITRAKKNLKVYWTPEVEKKVLESIKPKDIGKDVSLLRNYL</sequence>
<comment type="caution">
    <text evidence="2">The sequence shown here is derived from an EMBL/GenBank/DDBJ whole genome shotgun (WGS) entry which is preliminary data.</text>
</comment>
<dbReference type="InterPro" id="IPR003593">
    <property type="entry name" value="AAA+_ATPase"/>
</dbReference>
<dbReference type="Proteomes" id="UP001419084">
    <property type="component" value="Unassembled WGS sequence"/>
</dbReference>
<dbReference type="InterPro" id="IPR027417">
    <property type="entry name" value="P-loop_NTPase"/>
</dbReference>
<protein>
    <recommendedName>
        <fullName evidence="1">AAA+ ATPase domain-containing protein</fullName>
    </recommendedName>
</protein>
<dbReference type="InterPro" id="IPR027785">
    <property type="entry name" value="UvrD-like_helicase_C"/>
</dbReference>
<dbReference type="PANTHER" id="PTHR43788:SF8">
    <property type="entry name" value="DNA-BINDING PROTEIN SMUBP-2"/>
    <property type="match status" value="1"/>
</dbReference>
<gene>
    <name evidence="2" type="ORF">LAD12857_03970</name>
</gene>